<comment type="caution">
    <text evidence="11">The sequence shown here is derived from an EMBL/GenBank/DDBJ whole genome shotgun (WGS) entry which is preliminary data.</text>
</comment>
<dbReference type="GO" id="GO:0007165">
    <property type="term" value="P:signal transduction"/>
    <property type="evidence" value="ECO:0007669"/>
    <property type="project" value="UniProtKB-KW"/>
</dbReference>
<proteinExistence type="inferred from homology"/>
<dbReference type="InterPro" id="IPR004117">
    <property type="entry name" value="7tm6_olfct_rcpt"/>
</dbReference>
<sequence>MGREYVDHHLFDTFILVLKMDKSESLGYKDFMWAIGINRLNLELAGLWPKTNEVSKRRLGSDICAGFNFIMLAFVIGIPMVHALIRVSGDMALMIDNIKVTLAIFTILLEFVIMRWKQTVISSIICMIEEDWLRLKLDTERDVMIKRAWIARLITICAAVVTIPAYTFLIIIPYFHLPVRQLTNLTDRNRPLPLQTYYVYDTDNSLQFELTFFAQAIAVLIAIFIYVGVSGFLGFAILHMYGQLENFKRQLNNLTSCKDFNKALSSCIVTHLRLIRYANNVENTFTLILFLLVLEFSIIFCLYGFVLVIVFTDENMNTAKLSQLSYVLLVVISQLMQTFIYCFGGDLISGQCDAVYRTICDLDWYTWEPHKAKNIILLMLLTKKPFCITAGKILPLTMATFCNILKTSAGYISFLLAKRN</sequence>
<evidence type="ECO:0000313" key="12">
    <source>
        <dbReference type="Proteomes" id="UP000479987"/>
    </source>
</evidence>
<name>A0A6G1LNV6_9HYME</name>
<gene>
    <name evidence="11" type="primary">Or-189</name>
    <name evidence="11" type="synonym">Nful_v1.0-Or-189</name>
    <name evidence="11" type="ORF">NFUL_NFUL000303</name>
</gene>
<keyword evidence="7 10" id="KW-0472">Membrane</keyword>
<dbReference type="AlphaFoldDB" id="A0A6G1LNV6"/>
<evidence type="ECO:0000256" key="4">
    <source>
        <dbReference type="ARBA" id="ARBA00022692"/>
    </source>
</evidence>
<evidence type="ECO:0000256" key="5">
    <source>
        <dbReference type="ARBA" id="ARBA00022725"/>
    </source>
</evidence>
<feature type="transmembrane region" description="Helical" evidence="10">
    <location>
        <begin position="91"/>
        <end position="113"/>
    </location>
</feature>
<dbReference type="GO" id="GO:0004984">
    <property type="term" value="F:olfactory receptor activity"/>
    <property type="evidence" value="ECO:0007669"/>
    <property type="project" value="InterPro"/>
</dbReference>
<organism evidence="11 12">
    <name type="scientific">Nylanderia fulva</name>
    <dbReference type="NCBI Taxonomy" id="613905"/>
    <lineage>
        <taxon>Eukaryota</taxon>
        <taxon>Metazoa</taxon>
        <taxon>Ecdysozoa</taxon>
        <taxon>Arthropoda</taxon>
        <taxon>Hexapoda</taxon>
        <taxon>Insecta</taxon>
        <taxon>Pterygota</taxon>
        <taxon>Neoptera</taxon>
        <taxon>Endopterygota</taxon>
        <taxon>Hymenoptera</taxon>
        <taxon>Apocrita</taxon>
        <taxon>Aculeata</taxon>
        <taxon>Formicoidea</taxon>
        <taxon>Formicidae</taxon>
        <taxon>Formicinae</taxon>
        <taxon>Nylanderia</taxon>
    </lineage>
</organism>
<keyword evidence="3 10" id="KW-0716">Sensory transduction</keyword>
<evidence type="ECO:0000256" key="10">
    <source>
        <dbReference type="RuleBase" id="RU351113"/>
    </source>
</evidence>
<evidence type="ECO:0000256" key="2">
    <source>
        <dbReference type="ARBA" id="ARBA00022475"/>
    </source>
</evidence>
<evidence type="ECO:0000256" key="9">
    <source>
        <dbReference type="ARBA" id="ARBA00023224"/>
    </source>
</evidence>
<feature type="transmembrane region" description="Helical" evidence="10">
    <location>
        <begin position="149"/>
        <end position="175"/>
    </location>
</feature>
<dbReference type="EMBL" id="SGBU01000041">
    <property type="protein sequence ID" value="KAF3054308.1"/>
    <property type="molecule type" value="Genomic_DNA"/>
</dbReference>
<evidence type="ECO:0000256" key="7">
    <source>
        <dbReference type="ARBA" id="ARBA00023136"/>
    </source>
</evidence>
<dbReference type="GO" id="GO:0005549">
    <property type="term" value="F:odorant binding"/>
    <property type="evidence" value="ECO:0007669"/>
    <property type="project" value="InterPro"/>
</dbReference>
<keyword evidence="9 10" id="KW-0807">Transducer</keyword>
<feature type="transmembrane region" description="Helical" evidence="10">
    <location>
        <begin position="285"/>
        <end position="311"/>
    </location>
</feature>
<comment type="similarity">
    <text evidence="10">Belongs to the insect chemoreceptor superfamily. Heteromeric odorant receptor channel (TC 1.A.69) family.</text>
</comment>
<keyword evidence="5 10" id="KW-0552">Olfaction</keyword>
<dbReference type="GO" id="GO:0005886">
    <property type="term" value="C:plasma membrane"/>
    <property type="evidence" value="ECO:0007669"/>
    <property type="project" value="UniProtKB-SubCell"/>
</dbReference>
<reference evidence="11 12" key="1">
    <citation type="submission" date="2019-08" db="EMBL/GenBank/DDBJ databases">
        <title>High quality draft denovo assembly of Nylanderia fulva.</title>
        <authorList>
            <person name="Vargo E.L."/>
            <person name="Tarone A.M."/>
            <person name="Konganti K.R."/>
        </authorList>
    </citation>
    <scope>NUCLEOTIDE SEQUENCE [LARGE SCALE GENOMIC DNA]</scope>
    <source>
        <strain evidence="11">TAMU-Nful-2015</strain>
        <tissue evidence="11">Whole body</tissue>
    </source>
</reference>
<keyword evidence="6 10" id="KW-1133">Transmembrane helix</keyword>
<accession>A0A6G1LNV6</accession>
<keyword evidence="2" id="KW-1003">Cell membrane</keyword>
<keyword evidence="12" id="KW-1185">Reference proteome</keyword>
<evidence type="ECO:0000256" key="1">
    <source>
        <dbReference type="ARBA" id="ARBA00004651"/>
    </source>
</evidence>
<dbReference type="Proteomes" id="UP000479987">
    <property type="component" value="Unassembled WGS sequence"/>
</dbReference>
<dbReference type="PANTHER" id="PTHR21137:SF35">
    <property type="entry name" value="ODORANT RECEPTOR 19A-RELATED"/>
    <property type="match status" value="1"/>
</dbReference>
<feature type="transmembrane region" description="Helical" evidence="10">
    <location>
        <begin position="65"/>
        <end position="85"/>
    </location>
</feature>
<evidence type="ECO:0000256" key="8">
    <source>
        <dbReference type="ARBA" id="ARBA00023170"/>
    </source>
</evidence>
<comment type="subcellular location">
    <subcellularLocation>
        <location evidence="1 10">Cell membrane</location>
        <topology evidence="1 10">Multi-pass membrane protein</topology>
    </subcellularLocation>
</comment>
<dbReference type="PANTHER" id="PTHR21137">
    <property type="entry name" value="ODORANT RECEPTOR"/>
    <property type="match status" value="1"/>
</dbReference>
<feature type="transmembrane region" description="Helical" evidence="10">
    <location>
        <begin position="323"/>
        <end position="343"/>
    </location>
</feature>
<evidence type="ECO:0000313" key="11">
    <source>
        <dbReference type="EMBL" id="KAF3054308.1"/>
    </source>
</evidence>
<keyword evidence="8 10" id="KW-0675">Receptor</keyword>
<dbReference type="Pfam" id="PF02949">
    <property type="entry name" value="7tm_6"/>
    <property type="match status" value="1"/>
</dbReference>
<evidence type="ECO:0000256" key="3">
    <source>
        <dbReference type="ARBA" id="ARBA00022606"/>
    </source>
</evidence>
<feature type="transmembrane region" description="Helical" evidence="10">
    <location>
        <begin position="212"/>
        <end position="241"/>
    </location>
</feature>
<evidence type="ECO:0000256" key="6">
    <source>
        <dbReference type="ARBA" id="ARBA00022989"/>
    </source>
</evidence>
<protein>
    <recommendedName>
        <fullName evidence="10">Odorant receptor</fullName>
    </recommendedName>
</protein>
<keyword evidence="4 10" id="KW-0812">Transmembrane</keyword>
<comment type="caution">
    <text evidence="10">Lacks conserved residue(s) required for the propagation of feature annotation.</text>
</comment>